<gene>
    <name evidence="3" type="ORF">CkaCkLH20_09939</name>
</gene>
<dbReference type="AlphaFoldDB" id="A0A9P6HWD5"/>
<dbReference type="Proteomes" id="UP000781932">
    <property type="component" value="Unassembled WGS sequence"/>
</dbReference>
<dbReference type="OrthoDB" id="408631at2759"/>
<dbReference type="PANTHER" id="PTHR48081">
    <property type="entry name" value="AB HYDROLASE SUPERFAMILY PROTEIN C4A8.06C"/>
    <property type="match status" value="1"/>
</dbReference>
<comment type="caution">
    <text evidence="3">The sequence shown here is derived from an EMBL/GenBank/DDBJ whole genome shotgun (WGS) entry which is preliminary data.</text>
</comment>
<feature type="domain" description="Alpha/beta hydrolase fold-3" evidence="2">
    <location>
        <begin position="85"/>
        <end position="314"/>
    </location>
</feature>
<reference evidence="3" key="2">
    <citation type="submission" date="2020-11" db="EMBL/GenBank/DDBJ databases">
        <title>Whole genome sequencing of Colletotrichum sp.</title>
        <authorList>
            <person name="Li H."/>
        </authorList>
    </citation>
    <scope>NUCLEOTIDE SEQUENCE</scope>
    <source>
        <strain evidence="3">CkLH20</strain>
    </source>
</reference>
<protein>
    <recommendedName>
        <fullName evidence="2">Alpha/beta hydrolase fold-3 domain-containing protein</fullName>
    </recommendedName>
</protein>
<accession>A0A9P6HWD5</accession>
<dbReference type="InterPro" id="IPR013094">
    <property type="entry name" value="AB_hydrolase_3"/>
</dbReference>
<evidence type="ECO:0000313" key="4">
    <source>
        <dbReference type="Proteomes" id="UP000781932"/>
    </source>
</evidence>
<keyword evidence="1" id="KW-0378">Hydrolase</keyword>
<evidence type="ECO:0000256" key="1">
    <source>
        <dbReference type="ARBA" id="ARBA00022801"/>
    </source>
</evidence>
<sequence>MLQEEIQPPVVSHGPGYGYLYSWYLHCTSAALRAVVASMSGTGALFDKIVSIPTPGLGDGQVTVSICLSRDGHGSRASAPLVLVAEGGGFVLGQPNDGEHILRPLADQVGAVIVSVDYAKSPRWPFPHALLQLYEVIKWALSPASRATLGAPIHPGRIAVMGNSAGGNLVACLALLLGFTSGPCARFRRGLPSDFLIATQIVLYPSMALQIPYQERLNSSGADDEQVRARSLPSWVATMMEASYTPPHVDKNQIFVAPALADVELVESLQMPNTLIVTAGKDCLKFEARRYAETLRRAGVSVTEHEYPEAIHGFSHHQPESKDYRKEDVEDCWERIRRHLKNQLQSVQ</sequence>
<reference evidence="3" key="1">
    <citation type="submission" date="2020-03" db="EMBL/GenBank/DDBJ databases">
        <authorList>
            <person name="He L."/>
        </authorList>
    </citation>
    <scope>NUCLEOTIDE SEQUENCE</scope>
    <source>
        <strain evidence="3">CkLH20</strain>
    </source>
</reference>
<dbReference type="Gene3D" id="3.40.50.1820">
    <property type="entry name" value="alpha/beta hydrolase"/>
    <property type="match status" value="1"/>
</dbReference>
<dbReference type="InterPro" id="IPR029058">
    <property type="entry name" value="AB_hydrolase_fold"/>
</dbReference>
<evidence type="ECO:0000313" key="3">
    <source>
        <dbReference type="EMBL" id="KAF9872442.1"/>
    </source>
</evidence>
<dbReference type="EMBL" id="JAATWM020000037">
    <property type="protein sequence ID" value="KAF9872442.1"/>
    <property type="molecule type" value="Genomic_DNA"/>
</dbReference>
<dbReference type="GO" id="GO:0016787">
    <property type="term" value="F:hydrolase activity"/>
    <property type="evidence" value="ECO:0007669"/>
    <property type="project" value="UniProtKB-KW"/>
</dbReference>
<evidence type="ECO:0000259" key="2">
    <source>
        <dbReference type="Pfam" id="PF07859"/>
    </source>
</evidence>
<organism evidence="3 4">
    <name type="scientific">Colletotrichum karsti</name>
    <dbReference type="NCBI Taxonomy" id="1095194"/>
    <lineage>
        <taxon>Eukaryota</taxon>
        <taxon>Fungi</taxon>
        <taxon>Dikarya</taxon>
        <taxon>Ascomycota</taxon>
        <taxon>Pezizomycotina</taxon>
        <taxon>Sordariomycetes</taxon>
        <taxon>Hypocreomycetidae</taxon>
        <taxon>Glomerellales</taxon>
        <taxon>Glomerellaceae</taxon>
        <taxon>Colletotrichum</taxon>
        <taxon>Colletotrichum boninense species complex</taxon>
    </lineage>
</organism>
<dbReference type="InterPro" id="IPR050300">
    <property type="entry name" value="GDXG_lipolytic_enzyme"/>
</dbReference>
<dbReference type="SUPFAM" id="SSF53474">
    <property type="entry name" value="alpha/beta-Hydrolases"/>
    <property type="match status" value="1"/>
</dbReference>
<keyword evidence="4" id="KW-1185">Reference proteome</keyword>
<dbReference type="GeneID" id="62165728"/>
<name>A0A9P6HWD5_9PEZI</name>
<dbReference type="RefSeq" id="XP_038741903.1">
    <property type="nucleotide sequence ID" value="XM_038892654.1"/>
</dbReference>
<proteinExistence type="predicted"/>
<dbReference type="Pfam" id="PF07859">
    <property type="entry name" value="Abhydrolase_3"/>
    <property type="match status" value="1"/>
</dbReference>
<dbReference type="PANTHER" id="PTHR48081:SF8">
    <property type="entry name" value="ALPHA_BETA HYDROLASE FOLD-3 DOMAIN-CONTAINING PROTEIN-RELATED"/>
    <property type="match status" value="1"/>
</dbReference>